<evidence type="ECO:0000313" key="2">
    <source>
        <dbReference type="Proteomes" id="UP000789405"/>
    </source>
</evidence>
<dbReference type="Proteomes" id="UP000789405">
    <property type="component" value="Unassembled WGS sequence"/>
</dbReference>
<proteinExistence type="predicted"/>
<feature type="non-terminal residue" evidence="1">
    <location>
        <position position="143"/>
    </location>
</feature>
<dbReference type="EMBL" id="CAJVPY010054357">
    <property type="protein sequence ID" value="CAG8816769.1"/>
    <property type="molecule type" value="Genomic_DNA"/>
</dbReference>
<dbReference type="AlphaFoldDB" id="A0A9N9KBD2"/>
<accession>A0A9N9KBD2</accession>
<reference evidence="1" key="1">
    <citation type="submission" date="2021-06" db="EMBL/GenBank/DDBJ databases">
        <authorList>
            <person name="Kallberg Y."/>
            <person name="Tangrot J."/>
            <person name="Rosling A."/>
        </authorList>
    </citation>
    <scope>NUCLEOTIDE SEQUENCE</scope>
    <source>
        <strain evidence="1">MA453B</strain>
    </source>
</reference>
<evidence type="ECO:0000313" key="1">
    <source>
        <dbReference type="EMBL" id="CAG8816769.1"/>
    </source>
</evidence>
<gene>
    <name evidence="1" type="ORF">DERYTH_LOCUS26330</name>
</gene>
<protein>
    <submittedName>
        <fullName evidence="1">382_t:CDS:1</fullName>
    </submittedName>
</protein>
<organism evidence="1 2">
    <name type="scientific">Dentiscutata erythropus</name>
    <dbReference type="NCBI Taxonomy" id="1348616"/>
    <lineage>
        <taxon>Eukaryota</taxon>
        <taxon>Fungi</taxon>
        <taxon>Fungi incertae sedis</taxon>
        <taxon>Mucoromycota</taxon>
        <taxon>Glomeromycotina</taxon>
        <taxon>Glomeromycetes</taxon>
        <taxon>Diversisporales</taxon>
        <taxon>Gigasporaceae</taxon>
        <taxon>Dentiscutata</taxon>
    </lineage>
</organism>
<dbReference type="OrthoDB" id="2377363at2759"/>
<comment type="caution">
    <text evidence="1">The sequence shown here is derived from an EMBL/GenBank/DDBJ whole genome shotgun (WGS) entry which is preliminary data.</text>
</comment>
<feature type="non-terminal residue" evidence="1">
    <location>
        <position position="1"/>
    </location>
</feature>
<name>A0A9N9KBD2_9GLOM</name>
<keyword evidence="2" id="KW-1185">Reference proteome</keyword>
<sequence>FPVQIYKQEVLHIEPIYTKGRRAKGIVVTKVKDIRETSKKRNQTETIITNTISTVSNTLISSNISTTLQSVSSKNLSNPQFTSQIISSTINEERPTKRTRHIKISEEIEILTPYLANTNPTDNDTNLVLTSLLQISNHWTKKK</sequence>